<sequence length="150" mass="16934">MIWKKWRCPFIRNRSAVVIVQNGRVALMKRVRNNEVYYVFPGGGIEPSETPEEAAKREAFEELGVLVKVGQCMSEIEYEGIQYFFEADITGGIFGAGQGEELTDVNDTRGTYLPVWIDMTALTTIDVRPREVTVKITSNSASKKNPNQLR</sequence>
<dbReference type="InterPro" id="IPR000086">
    <property type="entry name" value="NUDIX_hydrolase_dom"/>
</dbReference>
<dbReference type="InterPro" id="IPR020476">
    <property type="entry name" value="Nudix_hydrolase"/>
</dbReference>
<dbReference type="CDD" id="cd04669">
    <property type="entry name" value="NUDIX_Hydrolase"/>
    <property type="match status" value="1"/>
</dbReference>
<dbReference type="SUPFAM" id="SSF55811">
    <property type="entry name" value="Nudix"/>
    <property type="match status" value="1"/>
</dbReference>
<dbReference type="InterPro" id="IPR015797">
    <property type="entry name" value="NUDIX_hydrolase-like_dom_sf"/>
</dbReference>
<evidence type="ECO:0000256" key="1">
    <source>
        <dbReference type="ARBA" id="ARBA00001946"/>
    </source>
</evidence>
<dbReference type="Proteomes" id="UP000297776">
    <property type="component" value="Unassembled WGS sequence"/>
</dbReference>
<evidence type="ECO:0000256" key="3">
    <source>
        <dbReference type="RuleBase" id="RU003476"/>
    </source>
</evidence>
<dbReference type="PROSITE" id="PS51462">
    <property type="entry name" value="NUDIX"/>
    <property type="match status" value="1"/>
</dbReference>
<dbReference type="OrthoDB" id="511483at2"/>
<comment type="caution">
    <text evidence="5">The sequence shown here is derived from an EMBL/GenBank/DDBJ whole genome shotgun (WGS) entry which is preliminary data.</text>
</comment>
<comment type="similarity">
    <text evidence="3">Belongs to the Nudix hydrolase family.</text>
</comment>
<evidence type="ECO:0000259" key="4">
    <source>
        <dbReference type="PROSITE" id="PS51462"/>
    </source>
</evidence>
<reference evidence="5 6" key="1">
    <citation type="submission" date="2019-03" db="EMBL/GenBank/DDBJ databases">
        <authorList>
            <person name="Yang Y."/>
        </authorList>
    </citation>
    <scope>NUCLEOTIDE SEQUENCE [LARGE SCALE GENOMIC DNA]</scope>
    <source>
        <strain evidence="5 6">ASL-1</strain>
    </source>
</reference>
<dbReference type="PRINTS" id="PR00502">
    <property type="entry name" value="NUDIXFAMILY"/>
</dbReference>
<accession>A0A4Y8LHU7</accession>
<dbReference type="GO" id="GO:0016787">
    <property type="term" value="F:hydrolase activity"/>
    <property type="evidence" value="ECO:0007669"/>
    <property type="project" value="UniProtKB-KW"/>
</dbReference>
<keyword evidence="6" id="KW-1185">Reference proteome</keyword>
<evidence type="ECO:0000313" key="5">
    <source>
        <dbReference type="EMBL" id="TFE02400.1"/>
    </source>
</evidence>
<organism evidence="5 6">
    <name type="scientific">Jeotgalibacillus salarius</name>
    <dbReference type="NCBI Taxonomy" id="546023"/>
    <lineage>
        <taxon>Bacteria</taxon>
        <taxon>Bacillati</taxon>
        <taxon>Bacillota</taxon>
        <taxon>Bacilli</taxon>
        <taxon>Bacillales</taxon>
        <taxon>Caryophanaceae</taxon>
        <taxon>Jeotgalibacillus</taxon>
    </lineage>
</organism>
<proteinExistence type="inferred from homology"/>
<gene>
    <name evidence="5" type="ORF">E2626_07430</name>
</gene>
<protein>
    <submittedName>
        <fullName evidence="5">NUDIX domain-containing protein</fullName>
    </submittedName>
</protein>
<name>A0A4Y8LHU7_9BACL</name>
<dbReference type="EMBL" id="SORX01000003">
    <property type="protein sequence ID" value="TFE02400.1"/>
    <property type="molecule type" value="Genomic_DNA"/>
</dbReference>
<dbReference type="PROSITE" id="PS00893">
    <property type="entry name" value="NUDIX_BOX"/>
    <property type="match status" value="1"/>
</dbReference>
<feature type="domain" description="Nudix hydrolase" evidence="4">
    <location>
        <begin position="9"/>
        <end position="140"/>
    </location>
</feature>
<dbReference type="PANTHER" id="PTHR43046">
    <property type="entry name" value="GDP-MANNOSE MANNOSYL HYDROLASE"/>
    <property type="match status" value="1"/>
</dbReference>
<dbReference type="Pfam" id="PF00293">
    <property type="entry name" value="NUDIX"/>
    <property type="match status" value="1"/>
</dbReference>
<dbReference type="InterPro" id="IPR020084">
    <property type="entry name" value="NUDIX_hydrolase_CS"/>
</dbReference>
<dbReference type="Gene3D" id="3.90.79.10">
    <property type="entry name" value="Nucleoside Triphosphate Pyrophosphohydrolase"/>
    <property type="match status" value="1"/>
</dbReference>
<dbReference type="AlphaFoldDB" id="A0A4Y8LHU7"/>
<dbReference type="PANTHER" id="PTHR43046:SF14">
    <property type="entry name" value="MUTT_NUDIX FAMILY PROTEIN"/>
    <property type="match status" value="1"/>
</dbReference>
<keyword evidence="2 3" id="KW-0378">Hydrolase</keyword>
<evidence type="ECO:0000313" key="6">
    <source>
        <dbReference type="Proteomes" id="UP000297776"/>
    </source>
</evidence>
<evidence type="ECO:0000256" key="2">
    <source>
        <dbReference type="ARBA" id="ARBA00022801"/>
    </source>
</evidence>
<dbReference type="RefSeq" id="WP_134381097.1">
    <property type="nucleotide sequence ID" value="NZ_SORX01000003.1"/>
</dbReference>
<comment type="cofactor">
    <cofactor evidence="1">
        <name>Mg(2+)</name>
        <dbReference type="ChEBI" id="CHEBI:18420"/>
    </cofactor>
</comment>